<dbReference type="InterPro" id="IPR005471">
    <property type="entry name" value="Tscrpt_reg_IclR_N"/>
</dbReference>
<keyword evidence="1" id="KW-0805">Transcription regulation</keyword>
<dbReference type="Pfam" id="PF09339">
    <property type="entry name" value="HTH_IclR"/>
    <property type="match status" value="1"/>
</dbReference>
<feature type="domain" description="IclR-ED" evidence="5">
    <location>
        <begin position="110"/>
        <end position="292"/>
    </location>
</feature>
<dbReference type="PANTHER" id="PTHR30136">
    <property type="entry name" value="HELIX-TURN-HELIX TRANSCRIPTIONAL REGULATOR, ICLR FAMILY"/>
    <property type="match status" value="1"/>
</dbReference>
<evidence type="ECO:0000259" key="4">
    <source>
        <dbReference type="PROSITE" id="PS51077"/>
    </source>
</evidence>
<evidence type="ECO:0000313" key="7">
    <source>
        <dbReference type="Proteomes" id="UP000216857"/>
    </source>
</evidence>
<dbReference type="PANTHER" id="PTHR30136:SF24">
    <property type="entry name" value="HTH-TYPE TRANSCRIPTIONAL REPRESSOR ALLR"/>
    <property type="match status" value="1"/>
</dbReference>
<protein>
    <recommendedName>
        <fullName evidence="8">IclR family transcriptional regulator</fullName>
    </recommendedName>
</protein>
<dbReference type="Gene3D" id="1.10.10.10">
    <property type="entry name" value="Winged helix-like DNA-binding domain superfamily/Winged helix DNA-binding domain"/>
    <property type="match status" value="1"/>
</dbReference>
<evidence type="ECO:0008006" key="8">
    <source>
        <dbReference type="Google" id="ProtNLM"/>
    </source>
</evidence>
<dbReference type="InterPro" id="IPR036390">
    <property type="entry name" value="WH_DNA-bd_sf"/>
</dbReference>
<evidence type="ECO:0000256" key="2">
    <source>
        <dbReference type="ARBA" id="ARBA00023125"/>
    </source>
</evidence>
<dbReference type="GO" id="GO:0003677">
    <property type="term" value="F:DNA binding"/>
    <property type="evidence" value="ECO:0007669"/>
    <property type="project" value="UniProtKB-KW"/>
</dbReference>
<accession>A0A261RN95</accession>
<reference evidence="6" key="1">
    <citation type="submission" date="2017-05" db="EMBL/GenBank/DDBJ databases">
        <title>Complete and WGS of Bordetella genogroups.</title>
        <authorList>
            <person name="Spilker T."/>
            <person name="Lipuma J."/>
        </authorList>
    </citation>
    <scope>NUCLEOTIDE SEQUENCE</scope>
    <source>
        <strain evidence="6">AU21707</strain>
    </source>
</reference>
<keyword evidence="7" id="KW-1185">Reference proteome</keyword>
<dbReference type="InterPro" id="IPR029016">
    <property type="entry name" value="GAF-like_dom_sf"/>
</dbReference>
<evidence type="ECO:0000256" key="1">
    <source>
        <dbReference type="ARBA" id="ARBA00023015"/>
    </source>
</evidence>
<dbReference type="AlphaFoldDB" id="A0A261RN95"/>
<dbReference type="EMBL" id="NEVJ01000001">
    <property type="protein sequence ID" value="OZI26247.1"/>
    <property type="molecule type" value="Genomic_DNA"/>
</dbReference>
<dbReference type="InterPro" id="IPR036388">
    <property type="entry name" value="WH-like_DNA-bd_sf"/>
</dbReference>
<sequence length="294" mass="31821">MGHLIVASIWVDAARCYARPTPRTTANFQIPEYLFLIVEIPGGHMEEAPIDKSLAIMEAVAGSRRPLTVTEIAELTGLSMPTTHRLVVQLTERNVLARHLASKRVMAGARLTRLGIDAVQASLNADQPHALLKSLAMSLGEFAQISMVVDGELVCVDAAAVRRPGGLHLEQGNRGPLHCTSIGKLHLAHMPDDALSAWLRSSTRRKFTSKTLTGETRLRAHFNEIRAQGWASCNEEWNAGVVGCGVRIPLRGSAFIGLCVSAPTARMTYEEMVANVPILRKFAGDIALAFDASA</sequence>
<dbReference type="Pfam" id="PF01614">
    <property type="entry name" value="IclR_C"/>
    <property type="match status" value="1"/>
</dbReference>
<keyword evidence="2" id="KW-0238">DNA-binding</keyword>
<evidence type="ECO:0000259" key="5">
    <source>
        <dbReference type="PROSITE" id="PS51078"/>
    </source>
</evidence>
<name>A0A261RN95_9BORD</name>
<proteinExistence type="predicted"/>
<dbReference type="GO" id="GO:0045892">
    <property type="term" value="P:negative regulation of DNA-templated transcription"/>
    <property type="evidence" value="ECO:0007669"/>
    <property type="project" value="TreeGrafter"/>
</dbReference>
<gene>
    <name evidence="6" type="ORF">CAL26_02605</name>
</gene>
<feature type="domain" description="HTH iclR-type" evidence="4">
    <location>
        <begin position="47"/>
        <end position="109"/>
    </location>
</feature>
<evidence type="ECO:0000256" key="3">
    <source>
        <dbReference type="ARBA" id="ARBA00023163"/>
    </source>
</evidence>
<dbReference type="Gene3D" id="3.30.450.40">
    <property type="match status" value="1"/>
</dbReference>
<dbReference type="SUPFAM" id="SSF55781">
    <property type="entry name" value="GAF domain-like"/>
    <property type="match status" value="1"/>
</dbReference>
<comment type="caution">
    <text evidence="6">The sequence shown here is derived from an EMBL/GenBank/DDBJ whole genome shotgun (WGS) entry which is preliminary data.</text>
</comment>
<dbReference type="InterPro" id="IPR050707">
    <property type="entry name" value="HTH_MetabolicPath_Reg"/>
</dbReference>
<keyword evidence="3" id="KW-0804">Transcription</keyword>
<dbReference type="OrthoDB" id="13103at2"/>
<dbReference type="Proteomes" id="UP000216857">
    <property type="component" value="Unassembled WGS sequence"/>
</dbReference>
<organism evidence="6 7">
    <name type="scientific">Bordetella genomosp. 9</name>
    <dbReference type="NCBI Taxonomy" id="1416803"/>
    <lineage>
        <taxon>Bacteria</taxon>
        <taxon>Pseudomonadati</taxon>
        <taxon>Pseudomonadota</taxon>
        <taxon>Betaproteobacteria</taxon>
        <taxon>Burkholderiales</taxon>
        <taxon>Alcaligenaceae</taxon>
        <taxon>Bordetella</taxon>
    </lineage>
</organism>
<evidence type="ECO:0000313" key="6">
    <source>
        <dbReference type="EMBL" id="OZI26247.1"/>
    </source>
</evidence>
<dbReference type="InterPro" id="IPR014757">
    <property type="entry name" value="Tscrpt_reg_IclR_C"/>
</dbReference>
<dbReference type="PROSITE" id="PS51078">
    <property type="entry name" value="ICLR_ED"/>
    <property type="match status" value="1"/>
</dbReference>
<dbReference type="GO" id="GO:0003700">
    <property type="term" value="F:DNA-binding transcription factor activity"/>
    <property type="evidence" value="ECO:0007669"/>
    <property type="project" value="TreeGrafter"/>
</dbReference>
<dbReference type="PROSITE" id="PS51077">
    <property type="entry name" value="HTH_ICLR"/>
    <property type="match status" value="1"/>
</dbReference>
<dbReference type="SUPFAM" id="SSF46785">
    <property type="entry name" value="Winged helix' DNA-binding domain"/>
    <property type="match status" value="1"/>
</dbReference>